<dbReference type="GO" id="GO:0005886">
    <property type="term" value="C:plasma membrane"/>
    <property type="evidence" value="ECO:0007669"/>
    <property type="project" value="TreeGrafter"/>
</dbReference>
<feature type="transmembrane region" description="Helical" evidence="7">
    <location>
        <begin position="92"/>
        <end position="109"/>
    </location>
</feature>
<keyword evidence="6 7" id="KW-0472">Membrane</keyword>
<dbReference type="InterPro" id="IPR001898">
    <property type="entry name" value="SLC13A/DASS"/>
</dbReference>
<evidence type="ECO:0000256" key="1">
    <source>
        <dbReference type="ARBA" id="ARBA00004141"/>
    </source>
</evidence>
<comment type="subcellular location">
    <subcellularLocation>
        <location evidence="1">Membrane</location>
        <topology evidence="1">Multi-pass membrane protein</topology>
    </subcellularLocation>
</comment>
<comment type="similarity">
    <text evidence="2">Belongs to the SLC13A/DASS transporter (TC 2.A.47) family. NADC subfamily.</text>
</comment>
<dbReference type="OrthoDB" id="6493944at2759"/>
<evidence type="ECO:0000256" key="7">
    <source>
        <dbReference type="SAM" id="Phobius"/>
    </source>
</evidence>
<reference evidence="8 9" key="1">
    <citation type="submission" date="2017-06" db="EMBL/GenBank/DDBJ databases">
        <title>A platform for efficient transgenesis in Macrostomum lignano, a flatworm model organism for stem cell research.</title>
        <authorList>
            <person name="Berezikov E."/>
        </authorList>
    </citation>
    <scope>NUCLEOTIDE SEQUENCE [LARGE SCALE GENOMIC DNA]</scope>
    <source>
        <strain evidence="8">DV1</strain>
        <tissue evidence="8">Whole organism</tissue>
    </source>
</reference>
<proteinExistence type="inferred from homology"/>
<accession>A0A267G718</accession>
<feature type="transmembrane region" description="Helical" evidence="7">
    <location>
        <begin position="342"/>
        <end position="364"/>
    </location>
</feature>
<dbReference type="STRING" id="282301.A0A267G718"/>
<keyword evidence="9" id="KW-1185">Reference proteome</keyword>
<feature type="transmembrane region" description="Helical" evidence="7">
    <location>
        <begin position="527"/>
        <end position="547"/>
    </location>
</feature>
<dbReference type="AlphaFoldDB" id="A0A267G718"/>
<dbReference type="Pfam" id="PF00939">
    <property type="entry name" value="Na_sulph_symp"/>
    <property type="match status" value="1"/>
</dbReference>
<name>A0A267G718_9PLAT</name>
<dbReference type="PANTHER" id="PTHR10283">
    <property type="entry name" value="SOLUTE CARRIER FAMILY 13 MEMBER"/>
    <property type="match status" value="1"/>
</dbReference>
<dbReference type="EMBL" id="NIVC01000511">
    <property type="protein sequence ID" value="PAA81833.1"/>
    <property type="molecule type" value="Genomic_DNA"/>
</dbReference>
<gene>
    <name evidence="8" type="ORF">BOX15_Mlig023033g1</name>
</gene>
<protein>
    <submittedName>
        <fullName evidence="8">Uncharacterized protein</fullName>
    </submittedName>
</protein>
<evidence type="ECO:0000256" key="2">
    <source>
        <dbReference type="ARBA" id="ARBA00006772"/>
    </source>
</evidence>
<dbReference type="CDD" id="cd01115">
    <property type="entry name" value="SLC13_permease"/>
    <property type="match status" value="1"/>
</dbReference>
<keyword evidence="3" id="KW-0813">Transport</keyword>
<evidence type="ECO:0000256" key="4">
    <source>
        <dbReference type="ARBA" id="ARBA00022692"/>
    </source>
</evidence>
<evidence type="ECO:0000256" key="5">
    <source>
        <dbReference type="ARBA" id="ARBA00022989"/>
    </source>
</evidence>
<evidence type="ECO:0000256" key="3">
    <source>
        <dbReference type="ARBA" id="ARBA00022448"/>
    </source>
</evidence>
<organism evidence="8 9">
    <name type="scientific">Macrostomum lignano</name>
    <dbReference type="NCBI Taxonomy" id="282301"/>
    <lineage>
        <taxon>Eukaryota</taxon>
        <taxon>Metazoa</taxon>
        <taxon>Spiralia</taxon>
        <taxon>Lophotrochozoa</taxon>
        <taxon>Platyhelminthes</taxon>
        <taxon>Rhabditophora</taxon>
        <taxon>Macrostomorpha</taxon>
        <taxon>Macrostomida</taxon>
        <taxon>Macrostomidae</taxon>
        <taxon>Macrostomum</taxon>
    </lineage>
</organism>
<feature type="transmembrane region" description="Helical" evidence="7">
    <location>
        <begin position="288"/>
        <end position="313"/>
    </location>
</feature>
<dbReference type="PROSITE" id="PS01271">
    <property type="entry name" value="NA_SULFATE"/>
    <property type="match status" value="1"/>
</dbReference>
<evidence type="ECO:0000313" key="8">
    <source>
        <dbReference type="EMBL" id="PAA81833.1"/>
    </source>
</evidence>
<sequence length="608" mass="66591">MPETATCAQRLSVIWRWRKLLVFCLAPILFSPLPILAPRPEARVAYMLLIMAMYWVTESLPIGVTALIPVVLAPAFKIIPSKVLCPAYFSDSNMLFIGGLMLAISVEFWNLHRRMALLVLQLVGVQPRWLLLGFMLPTWFMSMWISNTATAAMMLPIVDAVLQELMVYDQLRKAEAAQAAADGADGIADESAAVPMVSVEPKLDQSHSNGQQPSKQQQQQQQFTVLQYIQQPENVEFRGICKMLTIAVAYSANYGGTPTLTGTPPNLVLNNNLATNFGNKTPFNFGSWFLFAFPISISCLLLAWIWLQFLFLGPRNLYRGGGKSPEEAEAVQRALKSQYEKLGPITFPEVSCIILFGATVLLWISRTGWSPLFTTKTRDGDTRVYMSDAQPALLMSILLFVLPSRNPFKRRPTAQQGDGAAKEDETAARPQASTLLTWQAVHERLPWGIVILLGGGFALAKATKESGLSLMIGDQLKPLGALPRPLMVLIVTYCTTFITEITSNTATASILLPILVDLCRSIRMNPLALMLPCTIAASLAFNLPVATPPNSIVFSKGYLTVADMIKSGFVLTIVSGLVVVGASLTYGTALFNMTEYPDWAGNFTAPAG</sequence>
<dbReference type="GO" id="GO:0015141">
    <property type="term" value="F:succinate transmembrane transporter activity"/>
    <property type="evidence" value="ECO:0007669"/>
    <property type="project" value="UniProtKB-ARBA"/>
</dbReference>
<feature type="transmembrane region" description="Helical" evidence="7">
    <location>
        <begin position="129"/>
        <end position="146"/>
    </location>
</feature>
<feature type="transmembrane region" description="Helical" evidence="7">
    <location>
        <begin position="567"/>
        <end position="586"/>
    </location>
</feature>
<comment type="caution">
    <text evidence="8">The sequence shown here is derived from an EMBL/GenBank/DDBJ whole genome shotgun (WGS) entry which is preliminary data.</text>
</comment>
<dbReference type="PANTHER" id="PTHR10283:SF82">
    <property type="entry name" value="SOLUTE CARRIER FAMILY 13 MEMBER 2"/>
    <property type="match status" value="1"/>
</dbReference>
<keyword evidence="4 7" id="KW-0812">Transmembrane</keyword>
<feature type="transmembrane region" description="Helical" evidence="7">
    <location>
        <begin position="44"/>
        <end position="72"/>
    </location>
</feature>
<keyword evidence="5 7" id="KW-1133">Transmembrane helix</keyword>
<feature type="transmembrane region" description="Helical" evidence="7">
    <location>
        <begin position="20"/>
        <end position="37"/>
    </location>
</feature>
<dbReference type="InterPro" id="IPR031312">
    <property type="entry name" value="Na/sul_symport_CS"/>
</dbReference>
<evidence type="ECO:0000313" key="9">
    <source>
        <dbReference type="Proteomes" id="UP000215902"/>
    </source>
</evidence>
<evidence type="ECO:0000256" key="6">
    <source>
        <dbReference type="ARBA" id="ARBA00023136"/>
    </source>
</evidence>
<dbReference type="Proteomes" id="UP000215902">
    <property type="component" value="Unassembled WGS sequence"/>
</dbReference>